<accession>A0ABT0MM80</accession>
<gene>
    <name evidence="1" type="ORF">M2650_11910</name>
</gene>
<protein>
    <submittedName>
        <fullName evidence="1">DUF922 domain-containing Zn-dependent protease</fullName>
    </submittedName>
</protein>
<sequence>MKVEESTVYYPVYGRNPEELLRTLRVPDGRGAEHGLTRSDFQVESSFVQDNRRCLVRDLTIRLKIRIDLPRWDDASPMPASLQEIWGTISERTRQHELRHRQNALDAAEELRRILGERPPETDCAELSKALRRETGRVRARWELRDRLLDQRDVLHLQIRRSR</sequence>
<dbReference type="Proteomes" id="UP001431217">
    <property type="component" value="Unassembled WGS sequence"/>
</dbReference>
<reference evidence="1 2" key="1">
    <citation type="submission" date="2022-05" db="EMBL/GenBank/DDBJ databases">
        <title>Luteimonas sp. SX5, whole genome shotgun sequencing project.</title>
        <authorList>
            <person name="Zhao G."/>
            <person name="Shen L."/>
        </authorList>
    </citation>
    <scope>NUCLEOTIDE SEQUENCE [LARGE SCALE GENOMIC DNA]</scope>
    <source>
        <strain evidence="1 2">SX5</strain>
    </source>
</reference>
<dbReference type="Pfam" id="PF06037">
    <property type="entry name" value="DUF922"/>
    <property type="match status" value="1"/>
</dbReference>
<dbReference type="GO" id="GO:0008233">
    <property type="term" value="F:peptidase activity"/>
    <property type="evidence" value="ECO:0007669"/>
    <property type="project" value="UniProtKB-KW"/>
</dbReference>
<dbReference type="InterPro" id="IPR010321">
    <property type="entry name" value="DUF922"/>
</dbReference>
<evidence type="ECO:0000313" key="1">
    <source>
        <dbReference type="EMBL" id="MCL1635329.1"/>
    </source>
</evidence>
<keyword evidence="2" id="KW-1185">Reference proteome</keyword>
<dbReference type="RefSeq" id="WP_249474774.1">
    <property type="nucleotide sequence ID" value="NZ_JAMBEP010000002.1"/>
</dbReference>
<dbReference type="GO" id="GO:0006508">
    <property type="term" value="P:proteolysis"/>
    <property type="evidence" value="ECO:0007669"/>
    <property type="project" value="UniProtKB-KW"/>
</dbReference>
<dbReference type="EMBL" id="JAMBEP010000002">
    <property type="protein sequence ID" value="MCL1635329.1"/>
    <property type="molecule type" value="Genomic_DNA"/>
</dbReference>
<name>A0ABT0MM80_9GAMM</name>
<evidence type="ECO:0000313" key="2">
    <source>
        <dbReference type="Proteomes" id="UP001431217"/>
    </source>
</evidence>
<proteinExistence type="predicted"/>
<organism evidence="1 2">
    <name type="scientific">Luteimonas galliterrae</name>
    <dbReference type="NCBI Taxonomy" id="2940486"/>
    <lineage>
        <taxon>Bacteria</taxon>
        <taxon>Pseudomonadati</taxon>
        <taxon>Pseudomonadota</taxon>
        <taxon>Gammaproteobacteria</taxon>
        <taxon>Lysobacterales</taxon>
        <taxon>Lysobacteraceae</taxon>
        <taxon>Luteimonas</taxon>
    </lineage>
</organism>
<keyword evidence="1" id="KW-0378">Hydrolase</keyword>
<keyword evidence="1" id="KW-0645">Protease</keyword>
<comment type="caution">
    <text evidence="1">The sequence shown here is derived from an EMBL/GenBank/DDBJ whole genome shotgun (WGS) entry which is preliminary data.</text>
</comment>